<evidence type="ECO:0000256" key="2">
    <source>
        <dbReference type="ARBA" id="ARBA00008829"/>
    </source>
</evidence>
<sequence length="417" mass="44258">MDGPGCELRLLKGFSDIAGADGVMGNTGVLMGGGKILAILGDEEISAAELLVHRDNILEVPDCVITPGLVDMHVHIIGGGGEAGPSSCTPQSQLSNFLEAGITTVVGVLGTDCITRRQESLVGKCRALNEDGMTAYHWCGSYRVPPATVTGSIQGDICLIESCLGVGEIAVSDHRSSAPTAVELAKIASEARVGGMLGGKAGLVHVHMGTGEAQLQPLYDALEASNVPITQFLPTHMERNPSLVNEAKRWIEHGGYVDFTAGAKAHAAIAQLLLGTSSRNHDSLLKHCSISSDSFGSLPVFDAAGQLVKYEVAEPKELFTCLQHLFCDQEPGLKLSLDDVLALFTINPARRLKLPHKGRIAVGCDADILVLTEDSLELQYVFAKGELVRTPGWVRGGAFERGRRIRPRILQDSVAPT</sequence>
<dbReference type="Gene3D" id="2.30.40.10">
    <property type="entry name" value="Urease, subunit C, domain 1"/>
    <property type="match status" value="1"/>
</dbReference>
<evidence type="ECO:0000313" key="6">
    <source>
        <dbReference type="EMBL" id="CAL5218520.1"/>
    </source>
</evidence>
<name>A0ABP1FIV0_9CHLO</name>
<organism evidence="6 7">
    <name type="scientific">Coccomyxa viridis</name>
    <dbReference type="NCBI Taxonomy" id="1274662"/>
    <lineage>
        <taxon>Eukaryota</taxon>
        <taxon>Viridiplantae</taxon>
        <taxon>Chlorophyta</taxon>
        <taxon>core chlorophytes</taxon>
        <taxon>Trebouxiophyceae</taxon>
        <taxon>Trebouxiophyceae incertae sedis</taxon>
        <taxon>Coccomyxaceae</taxon>
        <taxon>Coccomyxa</taxon>
    </lineage>
</organism>
<dbReference type="SUPFAM" id="SSF51556">
    <property type="entry name" value="Metallo-dependent hydrolases"/>
    <property type="match status" value="1"/>
</dbReference>
<accession>A0ABP1FIV0</accession>
<comment type="cofactor">
    <cofactor evidence="1">
        <name>Zn(2+)</name>
        <dbReference type="ChEBI" id="CHEBI:29105"/>
    </cofactor>
</comment>
<dbReference type="EMBL" id="CAXHTA020000001">
    <property type="protein sequence ID" value="CAL5218520.1"/>
    <property type="molecule type" value="Genomic_DNA"/>
</dbReference>
<dbReference type="EC" id="3.5.2.2" evidence="4"/>
<reference evidence="6 7" key="1">
    <citation type="submission" date="2024-06" db="EMBL/GenBank/DDBJ databases">
        <authorList>
            <person name="Kraege A."/>
            <person name="Thomma B."/>
        </authorList>
    </citation>
    <scope>NUCLEOTIDE SEQUENCE [LARGE SCALE GENOMIC DNA]</scope>
</reference>
<dbReference type="InterPro" id="IPR050378">
    <property type="entry name" value="Metallo-dep_Hydrolases_sf"/>
</dbReference>
<dbReference type="Pfam" id="PF01979">
    <property type="entry name" value="Amidohydro_1"/>
    <property type="match status" value="1"/>
</dbReference>
<evidence type="ECO:0000256" key="1">
    <source>
        <dbReference type="ARBA" id="ARBA00001947"/>
    </source>
</evidence>
<dbReference type="NCBIfam" id="TIGR01975">
    <property type="entry name" value="isoAsp_dipep"/>
    <property type="match status" value="1"/>
</dbReference>
<evidence type="ECO:0000256" key="3">
    <source>
        <dbReference type="ARBA" id="ARBA00036696"/>
    </source>
</evidence>
<dbReference type="PIRSF" id="PIRSF001238">
    <property type="entry name" value="IadA"/>
    <property type="match status" value="1"/>
</dbReference>
<comment type="catalytic activity">
    <reaction evidence="3">
        <text>5,6-dihydrouracil + H2O = 3-(carbamoylamino)propanoate + H(+)</text>
        <dbReference type="Rhea" id="RHEA:16121"/>
        <dbReference type="ChEBI" id="CHEBI:11892"/>
        <dbReference type="ChEBI" id="CHEBI:15377"/>
        <dbReference type="ChEBI" id="CHEBI:15378"/>
        <dbReference type="ChEBI" id="CHEBI:15901"/>
        <dbReference type="EC" id="3.5.2.2"/>
    </reaction>
</comment>
<dbReference type="PANTHER" id="PTHR11647">
    <property type="entry name" value="HYDRANTOINASE/DIHYDROPYRIMIDINASE FAMILY MEMBER"/>
    <property type="match status" value="1"/>
</dbReference>
<dbReference type="SUPFAM" id="SSF51338">
    <property type="entry name" value="Composite domain of metallo-dependent hydrolases"/>
    <property type="match status" value="1"/>
</dbReference>
<comment type="caution">
    <text evidence="6">The sequence shown here is derived from an EMBL/GenBank/DDBJ whole genome shotgun (WGS) entry which is preliminary data.</text>
</comment>
<evidence type="ECO:0000313" key="7">
    <source>
        <dbReference type="Proteomes" id="UP001497392"/>
    </source>
</evidence>
<proteinExistence type="inferred from homology"/>
<evidence type="ECO:0000256" key="4">
    <source>
        <dbReference type="ARBA" id="ARBA00039113"/>
    </source>
</evidence>
<protein>
    <recommendedName>
        <fullName evidence="4">dihydropyrimidinase</fullName>
        <ecNumber evidence="4">3.5.2.2</ecNumber>
    </recommendedName>
</protein>
<feature type="domain" description="Amidohydrolase-related" evidence="5">
    <location>
        <begin position="64"/>
        <end position="388"/>
    </location>
</feature>
<dbReference type="InterPro" id="IPR011059">
    <property type="entry name" value="Metal-dep_hydrolase_composite"/>
</dbReference>
<dbReference type="Proteomes" id="UP001497392">
    <property type="component" value="Unassembled WGS sequence"/>
</dbReference>
<dbReference type="PANTHER" id="PTHR11647:SF1">
    <property type="entry name" value="COLLAPSIN RESPONSE MEDIATOR PROTEIN"/>
    <property type="match status" value="1"/>
</dbReference>
<comment type="similarity">
    <text evidence="2">Belongs to the metallo-dependent hydrolases superfamily. Hydantoinase/dihydropyrimidinase family.</text>
</comment>
<dbReference type="Gene3D" id="3.20.20.140">
    <property type="entry name" value="Metal-dependent hydrolases"/>
    <property type="match status" value="1"/>
</dbReference>
<evidence type="ECO:0000259" key="5">
    <source>
        <dbReference type="Pfam" id="PF01979"/>
    </source>
</evidence>
<dbReference type="InterPro" id="IPR010229">
    <property type="entry name" value="Pept_M38_dipep"/>
</dbReference>
<gene>
    <name evidence="6" type="primary">g207</name>
    <name evidence="6" type="ORF">VP750_LOCUS179</name>
</gene>
<dbReference type="InterPro" id="IPR032466">
    <property type="entry name" value="Metal_Hydrolase"/>
</dbReference>
<dbReference type="InterPro" id="IPR006680">
    <property type="entry name" value="Amidohydro-rel"/>
</dbReference>
<keyword evidence="7" id="KW-1185">Reference proteome</keyword>